<evidence type="ECO:0000256" key="4">
    <source>
        <dbReference type="SAM" id="SignalP"/>
    </source>
</evidence>
<dbReference type="GO" id="GO:0005868">
    <property type="term" value="C:cytoplasmic dynein complex"/>
    <property type="evidence" value="ECO:0007669"/>
    <property type="project" value="TreeGrafter"/>
</dbReference>
<dbReference type="OrthoDB" id="445052at2759"/>
<keyword evidence="1" id="KW-0963">Cytoplasm</keyword>
<feature type="signal peptide" evidence="4">
    <location>
        <begin position="1"/>
        <end position="18"/>
    </location>
</feature>
<keyword evidence="3" id="KW-0677">Repeat</keyword>
<evidence type="ECO:0000256" key="2">
    <source>
        <dbReference type="ARBA" id="ARBA00022574"/>
    </source>
</evidence>
<evidence type="ECO:0000256" key="3">
    <source>
        <dbReference type="ARBA" id="ARBA00022737"/>
    </source>
</evidence>
<accession>A0A6G0T0R8</accession>
<dbReference type="Proteomes" id="UP000475862">
    <property type="component" value="Unassembled WGS sequence"/>
</dbReference>
<feature type="chain" id="PRO_5026154662" evidence="4">
    <location>
        <begin position="19"/>
        <end position="455"/>
    </location>
</feature>
<evidence type="ECO:0000313" key="5">
    <source>
        <dbReference type="EMBL" id="KAE9523945.1"/>
    </source>
</evidence>
<name>A0A6G0T0R8_APHGL</name>
<dbReference type="InterPro" id="IPR036322">
    <property type="entry name" value="WD40_repeat_dom_sf"/>
</dbReference>
<evidence type="ECO:0000313" key="6">
    <source>
        <dbReference type="Proteomes" id="UP000475862"/>
    </source>
</evidence>
<proteinExistence type="predicted"/>
<evidence type="ECO:0000256" key="1">
    <source>
        <dbReference type="ARBA" id="ARBA00022490"/>
    </source>
</evidence>
<dbReference type="InterPro" id="IPR015943">
    <property type="entry name" value="WD40/YVTN_repeat-like_dom_sf"/>
</dbReference>
<keyword evidence="6" id="KW-1185">Reference proteome</keyword>
<dbReference type="AlphaFoldDB" id="A0A6G0T0R8"/>
<sequence>MSTLIIMLFSAIVYKLSPTRKTEKSSQYNGLFTEDKSCDTVDVKTVETQTDAFENIDNGKIDLVALNNCLEKGLRLLKTECNGWPEMHSYVEKIQKDINDDKTIKVSLRQHPSFGATYISTHILHIILIIYFELTFKKNISALGWNCSGDKLMVATGEHCHTQWCNHLNSVFVYTISDLENNGSTVSNKLEVTSCITCLATHPTNEYLITAGLYNGELLICNTNDNMSMVSLEWHSQPVSESLWFVRSDLRVVLITAGKDGYVCVGTMMSDKIKLIQRICRYLVGIPGKVGIQCFDYSNRHFLVALENGKISSHLCGTTRNIKEDQVLEAVTVKTYNGCSLMIENIQFCHKNSTTFIITQFDCTILLYNVYQKDPQKIIFNQKLITRLCWSLENEFIVYIGEDNGELTKINLINEKTDSIKKFKSCDIIAMKINSKRKNIAIGSLQGEIYICKYE</sequence>
<dbReference type="InterPro" id="IPR050687">
    <property type="entry name" value="Dynein_IC"/>
</dbReference>
<dbReference type="GO" id="GO:0097014">
    <property type="term" value="C:ciliary plasm"/>
    <property type="evidence" value="ECO:0007669"/>
    <property type="project" value="TreeGrafter"/>
</dbReference>
<dbReference type="Gene3D" id="2.130.10.10">
    <property type="entry name" value="YVTN repeat-like/Quinoprotein amine dehydrogenase"/>
    <property type="match status" value="2"/>
</dbReference>
<protein>
    <submittedName>
        <fullName evidence="5">Uncharacterized protein</fullName>
    </submittedName>
</protein>
<keyword evidence="4" id="KW-0732">Signal</keyword>
<dbReference type="PANTHER" id="PTHR12442">
    <property type="entry name" value="DYNEIN INTERMEDIATE CHAIN"/>
    <property type="match status" value="1"/>
</dbReference>
<dbReference type="GO" id="GO:0045504">
    <property type="term" value="F:dynein heavy chain binding"/>
    <property type="evidence" value="ECO:0007669"/>
    <property type="project" value="TreeGrafter"/>
</dbReference>
<dbReference type="EMBL" id="VYZN01000074">
    <property type="protein sequence ID" value="KAE9523945.1"/>
    <property type="molecule type" value="Genomic_DNA"/>
</dbReference>
<keyword evidence="2" id="KW-0853">WD repeat</keyword>
<dbReference type="SUPFAM" id="SSF50978">
    <property type="entry name" value="WD40 repeat-like"/>
    <property type="match status" value="1"/>
</dbReference>
<reference evidence="5 6" key="1">
    <citation type="submission" date="2019-08" db="EMBL/GenBank/DDBJ databases">
        <title>The genome of the soybean aphid Biotype 1, its phylome, world population structure and adaptation to the North American continent.</title>
        <authorList>
            <person name="Giordano R."/>
            <person name="Donthu R.K."/>
            <person name="Hernandez A.G."/>
            <person name="Wright C.L."/>
            <person name="Zimin A.V."/>
        </authorList>
    </citation>
    <scope>NUCLEOTIDE SEQUENCE [LARGE SCALE GENOMIC DNA]</scope>
    <source>
        <tissue evidence="5">Whole aphids</tissue>
    </source>
</reference>
<gene>
    <name evidence="5" type="ORF">AGLY_015592</name>
</gene>
<dbReference type="PANTHER" id="PTHR12442:SF26">
    <property type="entry name" value="CYTOPLASMIC DYNEIN 2 INTERMEDIATE CHAIN 2"/>
    <property type="match status" value="1"/>
</dbReference>
<organism evidence="5 6">
    <name type="scientific">Aphis glycines</name>
    <name type="common">Soybean aphid</name>
    <dbReference type="NCBI Taxonomy" id="307491"/>
    <lineage>
        <taxon>Eukaryota</taxon>
        <taxon>Metazoa</taxon>
        <taxon>Ecdysozoa</taxon>
        <taxon>Arthropoda</taxon>
        <taxon>Hexapoda</taxon>
        <taxon>Insecta</taxon>
        <taxon>Pterygota</taxon>
        <taxon>Neoptera</taxon>
        <taxon>Paraneoptera</taxon>
        <taxon>Hemiptera</taxon>
        <taxon>Sternorrhyncha</taxon>
        <taxon>Aphidomorpha</taxon>
        <taxon>Aphidoidea</taxon>
        <taxon>Aphididae</taxon>
        <taxon>Aphidini</taxon>
        <taxon>Aphis</taxon>
        <taxon>Aphis</taxon>
    </lineage>
</organism>
<dbReference type="GO" id="GO:0045503">
    <property type="term" value="F:dynein light chain binding"/>
    <property type="evidence" value="ECO:0007669"/>
    <property type="project" value="TreeGrafter"/>
</dbReference>
<dbReference type="GO" id="GO:0042073">
    <property type="term" value="P:intraciliary transport"/>
    <property type="evidence" value="ECO:0007669"/>
    <property type="project" value="TreeGrafter"/>
</dbReference>
<comment type="caution">
    <text evidence="5">The sequence shown here is derived from an EMBL/GenBank/DDBJ whole genome shotgun (WGS) entry which is preliminary data.</text>
</comment>